<dbReference type="InterPro" id="IPR045857">
    <property type="entry name" value="O16G_dom_2"/>
</dbReference>
<dbReference type="Gene3D" id="3.90.400.10">
    <property type="entry name" value="Oligo-1,6-glucosidase, Domain 2"/>
    <property type="match status" value="1"/>
</dbReference>
<dbReference type="SUPFAM" id="SSF51445">
    <property type="entry name" value="(Trans)glycosidases"/>
    <property type="match status" value="1"/>
</dbReference>
<sequence>MKKLLFILCTTIVLVQCQRKDPQDTVATAVPPDFIKELWYKNSLIYNLDVKVFKDSDGNGFGDFKGLIQQLDYLKKLGVDVIWLSPFQPTPDGDDGYDIADFYGIDSRIGTRADFEEFMKQAKARNIRVIMDLVINHTSDQHPWFQQARRDEKSPYRSWYVWSEERPKNWDKGMVFPGVQKETWSYDKQAKAYYFHRFYNFQPDLNAQNPAVQLEVRKIIGYWLATGMSGFRLDAVPFFIEKVGDDPNDPEHQFELITQMHQFVQWRKGDAMVLGEANVDPKEQKPYFGEQGTGMQMMFNFYANQHLFYALATGELKPFTKALEETKGIPPTAQWAYFLRNHDEIDLGRLTESQRNKVYDKFGPDKSMQLYDRGIRRRLASMLGDRQQIELAYSLLLSMPGAPAIRYGEELGMGDDLRLKERLSVRTPMQWSTDRNAGFSTASKTVRPVISQGPYSYQRVNVVTESQDSTSLLNWLTTMIQLRKQHPEIGWGDWNLLDTGSPSVLAMQYEWQNRSVLMVHNFSKNAQQVQLQLKKKPVRSLTSLLDKSRQQASSNGQYVIALGKYGYNWYEVK</sequence>
<name>A0ABW5M6J4_9BACT</name>
<dbReference type="Pfam" id="PF22157">
    <property type="entry name" value="SupH-like_C"/>
    <property type="match status" value="1"/>
</dbReference>
<proteinExistence type="predicted"/>
<gene>
    <name evidence="2" type="ORF">ACFSUS_11680</name>
</gene>
<dbReference type="Pfam" id="PF00128">
    <property type="entry name" value="Alpha-amylase"/>
    <property type="match status" value="2"/>
</dbReference>
<dbReference type="InterPro" id="IPR054049">
    <property type="entry name" value="SupH-like_C"/>
</dbReference>
<feature type="domain" description="Glycosyl hydrolase family 13 catalytic" evidence="1">
    <location>
        <begin position="47"/>
        <end position="483"/>
    </location>
</feature>
<keyword evidence="3" id="KW-1185">Reference proteome</keyword>
<dbReference type="Proteomes" id="UP001597469">
    <property type="component" value="Unassembled WGS sequence"/>
</dbReference>
<dbReference type="InterPro" id="IPR017853">
    <property type="entry name" value="GH"/>
</dbReference>
<reference evidence="3" key="1">
    <citation type="journal article" date="2019" name="Int. J. Syst. Evol. Microbiol.">
        <title>The Global Catalogue of Microorganisms (GCM) 10K type strain sequencing project: providing services to taxonomists for standard genome sequencing and annotation.</title>
        <authorList>
            <consortium name="The Broad Institute Genomics Platform"/>
            <consortium name="The Broad Institute Genome Sequencing Center for Infectious Disease"/>
            <person name="Wu L."/>
            <person name="Ma J."/>
        </authorList>
    </citation>
    <scope>NUCLEOTIDE SEQUENCE [LARGE SCALE GENOMIC DNA]</scope>
    <source>
        <strain evidence="3">KCTC 42805</strain>
    </source>
</reference>
<dbReference type="Gene3D" id="3.20.20.80">
    <property type="entry name" value="Glycosidases"/>
    <property type="match status" value="1"/>
</dbReference>
<organism evidence="2 3">
    <name type="scientific">Spirosoma soli</name>
    <dbReference type="NCBI Taxonomy" id="1770529"/>
    <lineage>
        <taxon>Bacteria</taxon>
        <taxon>Pseudomonadati</taxon>
        <taxon>Bacteroidota</taxon>
        <taxon>Cytophagia</taxon>
        <taxon>Cytophagales</taxon>
        <taxon>Cytophagaceae</taxon>
        <taxon>Spirosoma</taxon>
    </lineage>
</organism>
<dbReference type="PANTHER" id="PTHR10357:SF219">
    <property type="entry name" value="MALTOSE ALPHA-D-GLUCOSYLTRANSFERASE"/>
    <property type="match status" value="1"/>
</dbReference>
<comment type="caution">
    <text evidence="2">The sequence shown here is derived from an EMBL/GenBank/DDBJ whole genome shotgun (WGS) entry which is preliminary data.</text>
</comment>
<evidence type="ECO:0000259" key="1">
    <source>
        <dbReference type="SMART" id="SM00642"/>
    </source>
</evidence>
<evidence type="ECO:0000313" key="3">
    <source>
        <dbReference type="Proteomes" id="UP001597469"/>
    </source>
</evidence>
<dbReference type="EMBL" id="JBHULN010000006">
    <property type="protein sequence ID" value="MFD2571297.1"/>
    <property type="molecule type" value="Genomic_DNA"/>
</dbReference>
<dbReference type="PANTHER" id="PTHR10357">
    <property type="entry name" value="ALPHA-AMYLASE FAMILY MEMBER"/>
    <property type="match status" value="1"/>
</dbReference>
<evidence type="ECO:0000313" key="2">
    <source>
        <dbReference type="EMBL" id="MFD2571297.1"/>
    </source>
</evidence>
<dbReference type="Gene3D" id="2.60.40.1180">
    <property type="entry name" value="Golgi alpha-mannosidase II"/>
    <property type="match status" value="1"/>
</dbReference>
<dbReference type="RefSeq" id="WP_381522702.1">
    <property type="nucleotide sequence ID" value="NZ_JBHULN010000006.1"/>
</dbReference>
<protein>
    <submittedName>
        <fullName evidence="2">Alpha-amylase family protein</fullName>
    </submittedName>
</protein>
<accession>A0ABW5M6J4</accession>
<dbReference type="InterPro" id="IPR006047">
    <property type="entry name" value="GH13_cat_dom"/>
</dbReference>
<dbReference type="InterPro" id="IPR013780">
    <property type="entry name" value="Glyco_hydro_b"/>
</dbReference>
<dbReference type="SUPFAM" id="SSF51011">
    <property type="entry name" value="Glycosyl hydrolase domain"/>
    <property type="match status" value="1"/>
</dbReference>
<dbReference type="SMART" id="SM00642">
    <property type="entry name" value="Aamy"/>
    <property type="match status" value="1"/>
</dbReference>
<dbReference type="CDD" id="cd11334">
    <property type="entry name" value="AmyAc_TreS"/>
    <property type="match status" value="1"/>
</dbReference>